<evidence type="ECO:0000313" key="1">
    <source>
        <dbReference type="EMBL" id="NML35591.1"/>
    </source>
</evidence>
<dbReference type="NCBIfam" id="NF038153">
    <property type="entry name" value="lant_leader_L1a"/>
    <property type="match status" value="1"/>
</dbReference>
<dbReference type="InterPro" id="IPR058238">
    <property type="entry name" value="Lant_leader_dom"/>
</dbReference>
<protein>
    <submittedName>
        <fullName evidence="1">Uncharacterized protein</fullName>
    </submittedName>
</protein>
<gene>
    <name evidence="1" type="ORF">HHL17_00130</name>
</gene>
<accession>A0A848GD31</accession>
<dbReference type="EMBL" id="JABBGC010000001">
    <property type="protein sequence ID" value="NML35591.1"/>
    <property type="molecule type" value="Genomic_DNA"/>
</dbReference>
<organism evidence="1 2">
    <name type="scientific">Chitinophaga fulva</name>
    <dbReference type="NCBI Taxonomy" id="2728842"/>
    <lineage>
        <taxon>Bacteria</taxon>
        <taxon>Pseudomonadati</taxon>
        <taxon>Bacteroidota</taxon>
        <taxon>Chitinophagia</taxon>
        <taxon>Chitinophagales</taxon>
        <taxon>Chitinophagaceae</taxon>
        <taxon>Chitinophaga</taxon>
    </lineage>
</organism>
<keyword evidence="2" id="KW-1185">Reference proteome</keyword>
<dbReference type="Proteomes" id="UP000583266">
    <property type="component" value="Unassembled WGS sequence"/>
</dbReference>
<dbReference type="RefSeq" id="WP_169222807.1">
    <property type="nucleotide sequence ID" value="NZ_JABBGC010000001.1"/>
</dbReference>
<reference evidence="1 2" key="1">
    <citation type="submission" date="2020-04" db="EMBL/GenBank/DDBJ databases">
        <title>Chitinophaga sp. G-6-1-13 sp. nov., isolated from soil.</title>
        <authorList>
            <person name="Dahal R.H."/>
            <person name="Chaudhary D.K."/>
        </authorList>
    </citation>
    <scope>NUCLEOTIDE SEQUENCE [LARGE SCALE GENOMIC DNA]</scope>
    <source>
        <strain evidence="1 2">G-6-1-13</strain>
    </source>
</reference>
<sequence>MKKKNLELQKKVSLKKVTLANLNFEQQNVVRGGVAGARPFDTKCEGCDSYDPSCPTRPHRTVVCV</sequence>
<evidence type="ECO:0000313" key="2">
    <source>
        <dbReference type="Proteomes" id="UP000583266"/>
    </source>
</evidence>
<comment type="caution">
    <text evidence="1">The sequence shown here is derived from an EMBL/GenBank/DDBJ whole genome shotgun (WGS) entry which is preliminary data.</text>
</comment>
<proteinExistence type="predicted"/>
<dbReference type="AlphaFoldDB" id="A0A848GD31"/>
<name>A0A848GD31_9BACT</name>